<keyword evidence="2" id="KW-1185">Reference proteome</keyword>
<reference evidence="1" key="1">
    <citation type="journal article" date="2014" name="Int. J. Syst. Evol. Microbiol.">
        <title>Complete genome sequence of Corynebacterium casei LMG S-19264T (=DSM 44701T), isolated from a smear-ripened cheese.</title>
        <authorList>
            <consortium name="US DOE Joint Genome Institute (JGI-PGF)"/>
            <person name="Walter F."/>
            <person name="Albersmeier A."/>
            <person name="Kalinowski J."/>
            <person name="Ruckert C."/>
        </authorList>
    </citation>
    <scope>NUCLEOTIDE SEQUENCE</scope>
    <source>
        <strain evidence="1">CCM 7897</strain>
    </source>
</reference>
<sequence length="266" mass="28788">MLSRRDVLAGLVAAGAGAAGMRAASAQTGRAPEKPTEFLLGYGSLIDTASREGTAGTKLDAVPVRVSAAFGYRRVWNVRGRGWTALGLAKGEDLRPAAPINCVLFPVDADTLPRFDRRESGYDRVAVPNAMVESLSWLRLPEQGTLWIYVPKAGEKAPEPDAAHPIVQSYVDLVLGGALGYGEAFAREVIETTFGWSAFWLDDRVTARRPWVANPAAGAIDRLLARTPQSEAAFRERLYSEEYAVRRLMRPGDGLAPAPKPETARP</sequence>
<evidence type="ECO:0000313" key="1">
    <source>
        <dbReference type="EMBL" id="GGF73346.1"/>
    </source>
</evidence>
<dbReference type="InterPro" id="IPR013024">
    <property type="entry name" value="GGCT-like"/>
</dbReference>
<dbReference type="PROSITE" id="PS51318">
    <property type="entry name" value="TAT"/>
    <property type="match status" value="1"/>
</dbReference>
<evidence type="ECO:0000313" key="2">
    <source>
        <dbReference type="Proteomes" id="UP000606044"/>
    </source>
</evidence>
<dbReference type="AlphaFoldDB" id="A0A917C6V4"/>
<dbReference type="Proteomes" id="UP000606044">
    <property type="component" value="Unassembled WGS sequence"/>
</dbReference>
<proteinExistence type="predicted"/>
<reference evidence="1" key="2">
    <citation type="submission" date="2020-09" db="EMBL/GenBank/DDBJ databases">
        <authorList>
            <person name="Sun Q."/>
            <person name="Sedlacek I."/>
        </authorList>
    </citation>
    <scope>NUCLEOTIDE SEQUENCE</scope>
    <source>
        <strain evidence="1">CCM 7897</strain>
    </source>
</reference>
<gene>
    <name evidence="1" type="ORF">GCM10007301_36420</name>
</gene>
<dbReference type="RefSeq" id="WP_244644521.1">
    <property type="nucleotide sequence ID" value="NZ_BMCT01000005.1"/>
</dbReference>
<name>A0A917C6V4_9HYPH</name>
<dbReference type="CDD" id="cd06661">
    <property type="entry name" value="GGCT_like"/>
    <property type="match status" value="1"/>
</dbReference>
<dbReference type="InterPro" id="IPR006311">
    <property type="entry name" value="TAT_signal"/>
</dbReference>
<comment type="caution">
    <text evidence="1">The sequence shown here is derived from an EMBL/GenBank/DDBJ whole genome shotgun (WGS) entry which is preliminary data.</text>
</comment>
<organism evidence="1 2">
    <name type="scientific">Azorhizobium oxalatiphilum</name>
    <dbReference type="NCBI Taxonomy" id="980631"/>
    <lineage>
        <taxon>Bacteria</taxon>
        <taxon>Pseudomonadati</taxon>
        <taxon>Pseudomonadota</taxon>
        <taxon>Alphaproteobacteria</taxon>
        <taxon>Hyphomicrobiales</taxon>
        <taxon>Xanthobacteraceae</taxon>
        <taxon>Azorhizobium</taxon>
    </lineage>
</organism>
<dbReference type="EMBL" id="BMCT01000005">
    <property type="protein sequence ID" value="GGF73346.1"/>
    <property type="molecule type" value="Genomic_DNA"/>
</dbReference>
<accession>A0A917C6V4</accession>
<protein>
    <submittedName>
        <fullName evidence="1">Uncharacterized protein</fullName>
    </submittedName>
</protein>